<proteinExistence type="inferred from homology"/>
<dbReference type="AlphaFoldDB" id="A0A1F5S8N8"/>
<evidence type="ECO:0000313" key="4">
    <source>
        <dbReference type="Proteomes" id="UP000176877"/>
    </source>
</evidence>
<reference evidence="3 4" key="1">
    <citation type="journal article" date="2016" name="Nat. Commun.">
        <title>Thousands of microbial genomes shed light on interconnected biogeochemical processes in an aquifer system.</title>
        <authorList>
            <person name="Anantharaman K."/>
            <person name="Brown C.T."/>
            <person name="Hug L.A."/>
            <person name="Sharon I."/>
            <person name="Castelle C.J."/>
            <person name="Probst A.J."/>
            <person name="Thomas B.C."/>
            <person name="Singh A."/>
            <person name="Wilkins M.J."/>
            <person name="Karaoz U."/>
            <person name="Brodie E.L."/>
            <person name="Williams K.H."/>
            <person name="Hubbard S.S."/>
            <person name="Banfield J.F."/>
        </authorList>
    </citation>
    <scope>NUCLEOTIDE SEQUENCE [LARGE SCALE GENOMIC DNA]</scope>
</reference>
<dbReference type="Proteomes" id="UP000176877">
    <property type="component" value="Unassembled WGS sequence"/>
</dbReference>
<dbReference type="GO" id="GO:0006351">
    <property type="term" value="P:DNA-templated transcription"/>
    <property type="evidence" value="ECO:0007669"/>
    <property type="project" value="TreeGrafter"/>
</dbReference>
<dbReference type="PANTHER" id="PTHR38781">
    <property type="entry name" value="ANTITOXIN DINJ-RELATED"/>
    <property type="match status" value="1"/>
</dbReference>
<evidence type="ECO:0000313" key="3">
    <source>
        <dbReference type="EMBL" id="OGF23027.1"/>
    </source>
</evidence>
<dbReference type="InterPro" id="IPR013321">
    <property type="entry name" value="Arc_rbn_hlx_hlx"/>
</dbReference>
<dbReference type="PANTHER" id="PTHR38781:SF1">
    <property type="entry name" value="ANTITOXIN DINJ-RELATED"/>
    <property type="match status" value="1"/>
</dbReference>
<evidence type="ECO:0000256" key="1">
    <source>
        <dbReference type="ARBA" id="ARBA00010562"/>
    </source>
</evidence>
<keyword evidence="2" id="KW-1277">Toxin-antitoxin system</keyword>
<comment type="similarity">
    <text evidence="1">Belongs to the RelB/DinJ antitoxin family.</text>
</comment>
<accession>A0A1F5S8N8</accession>
<dbReference type="GO" id="GO:0006355">
    <property type="term" value="P:regulation of DNA-templated transcription"/>
    <property type="evidence" value="ECO:0007669"/>
    <property type="project" value="InterPro"/>
</dbReference>
<comment type="caution">
    <text evidence="3">The sequence shown here is derived from an EMBL/GenBank/DDBJ whole genome shotgun (WGS) entry which is preliminary data.</text>
</comment>
<organism evidence="3 4">
    <name type="scientific">Candidatus Falkowbacteria bacterium RIFCSPHIGHO2_02_FULL_42_9</name>
    <dbReference type="NCBI Taxonomy" id="1797986"/>
    <lineage>
        <taxon>Bacteria</taxon>
        <taxon>Candidatus Falkowiibacteriota</taxon>
    </lineage>
</organism>
<gene>
    <name evidence="3" type="ORF">A3D45_00215</name>
</gene>
<dbReference type="NCBIfam" id="TIGR02384">
    <property type="entry name" value="RelB_DinJ"/>
    <property type="match status" value="1"/>
</dbReference>
<evidence type="ECO:0000256" key="2">
    <source>
        <dbReference type="ARBA" id="ARBA00022649"/>
    </source>
</evidence>
<protein>
    <recommendedName>
        <fullName evidence="5">Damage-inducible protein J</fullName>
    </recommendedName>
</protein>
<evidence type="ECO:0008006" key="5">
    <source>
        <dbReference type="Google" id="ProtNLM"/>
    </source>
</evidence>
<dbReference type="Gene3D" id="1.10.1220.10">
    <property type="entry name" value="Met repressor-like"/>
    <property type="match status" value="1"/>
</dbReference>
<dbReference type="Pfam" id="PF04221">
    <property type="entry name" value="RelB"/>
    <property type="match status" value="1"/>
</dbReference>
<sequence length="91" mass="10069">MNSSVINIKTDIKVKKEAQKVAADLGLSLSGAINGFLKQLIRNKTVLFTLNEGAPSDYLLSSIKESRAERKSDNFHSFKNNQAAINFLNNK</sequence>
<dbReference type="InterPro" id="IPR007337">
    <property type="entry name" value="RelB/DinJ"/>
</dbReference>
<name>A0A1F5S8N8_9BACT</name>
<dbReference type="EMBL" id="MFFT01000030">
    <property type="protein sequence ID" value="OGF23027.1"/>
    <property type="molecule type" value="Genomic_DNA"/>
</dbReference>